<comment type="caution">
    <text evidence="7">The sequence shown here is derived from an EMBL/GenBank/DDBJ whole genome shotgun (WGS) entry which is preliminary data.</text>
</comment>
<dbReference type="SUPFAM" id="SSF48452">
    <property type="entry name" value="TPR-like"/>
    <property type="match status" value="2"/>
</dbReference>
<dbReference type="Pfam" id="PF13374">
    <property type="entry name" value="TPR_10"/>
    <property type="match status" value="1"/>
</dbReference>
<keyword evidence="5" id="KW-1133">Transmembrane helix</keyword>
<dbReference type="RefSeq" id="WP_386821736.1">
    <property type="nucleotide sequence ID" value="NZ_JBHTIF010000001.1"/>
</dbReference>
<evidence type="ECO:0000313" key="8">
    <source>
        <dbReference type="Proteomes" id="UP001597110"/>
    </source>
</evidence>
<protein>
    <recommendedName>
        <fullName evidence="1">diguanylate cyclase</fullName>
        <ecNumber evidence="1">2.7.7.65</ecNumber>
    </recommendedName>
</protein>
<reference evidence="8" key="1">
    <citation type="journal article" date="2019" name="Int. J. Syst. Evol. Microbiol.">
        <title>The Global Catalogue of Microorganisms (GCM) 10K type strain sequencing project: providing services to taxonomists for standard genome sequencing and annotation.</title>
        <authorList>
            <consortium name="The Broad Institute Genomics Platform"/>
            <consortium name="The Broad Institute Genome Sequencing Center for Infectious Disease"/>
            <person name="Wu L."/>
            <person name="Ma J."/>
        </authorList>
    </citation>
    <scope>NUCLEOTIDE SEQUENCE [LARGE SCALE GENOMIC DNA]</scope>
    <source>
        <strain evidence="8">CCUG 55585</strain>
    </source>
</reference>
<evidence type="ECO:0000256" key="3">
    <source>
        <dbReference type="PROSITE-ProRule" id="PRU00339"/>
    </source>
</evidence>
<evidence type="ECO:0000256" key="1">
    <source>
        <dbReference type="ARBA" id="ARBA00012528"/>
    </source>
</evidence>
<proteinExistence type="predicted"/>
<feature type="repeat" description="TPR" evidence="3">
    <location>
        <begin position="178"/>
        <end position="211"/>
    </location>
</feature>
<organism evidence="7 8">
    <name type="scientific">Lysobacter brunescens</name>
    <dbReference type="NCBI Taxonomy" id="262323"/>
    <lineage>
        <taxon>Bacteria</taxon>
        <taxon>Pseudomonadati</taxon>
        <taxon>Pseudomonadota</taxon>
        <taxon>Gammaproteobacteria</taxon>
        <taxon>Lysobacterales</taxon>
        <taxon>Lysobacteraceae</taxon>
        <taxon>Lysobacter</taxon>
    </lineage>
</organism>
<dbReference type="GO" id="GO:0052621">
    <property type="term" value="F:diguanylate cyclase activity"/>
    <property type="evidence" value="ECO:0007669"/>
    <property type="project" value="UniProtKB-EC"/>
</dbReference>
<keyword evidence="3" id="KW-0802">TPR repeat</keyword>
<feature type="domain" description="GGDEF" evidence="6">
    <location>
        <begin position="523"/>
        <end position="653"/>
    </location>
</feature>
<evidence type="ECO:0000256" key="5">
    <source>
        <dbReference type="SAM" id="Phobius"/>
    </source>
</evidence>
<dbReference type="PROSITE" id="PS50887">
    <property type="entry name" value="GGDEF"/>
    <property type="match status" value="1"/>
</dbReference>
<dbReference type="SMART" id="SM00028">
    <property type="entry name" value="TPR"/>
    <property type="match status" value="5"/>
</dbReference>
<dbReference type="SMART" id="SM00267">
    <property type="entry name" value="GGDEF"/>
    <property type="match status" value="1"/>
</dbReference>
<dbReference type="InterPro" id="IPR043128">
    <property type="entry name" value="Rev_trsase/Diguanyl_cyclase"/>
</dbReference>
<evidence type="ECO:0000256" key="2">
    <source>
        <dbReference type="ARBA" id="ARBA00034247"/>
    </source>
</evidence>
<keyword evidence="7" id="KW-0548">Nucleotidyltransferase</keyword>
<gene>
    <name evidence="7" type="ORF">ACFQ0E_00420</name>
</gene>
<dbReference type="Gene3D" id="1.25.40.10">
    <property type="entry name" value="Tetratricopeptide repeat domain"/>
    <property type="match status" value="2"/>
</dbReference>
<dbReference type="EMBL" id="JBHTIF010000001">
    <property type="protein sequence ID" value="MFD0724052.1"/>
    <property type="molecule type" value="Genomic_DNA"/>
</dbReference>
<keyword evidence="5" id="KW-0812">Transmembrane</keyword>
<dbReference type="InterPro" id="IPR000160">
    <property type="entry name" value="GGDEF_dom"/>
</dbReference>
<accession>A0ABW2Y693</accession>
<feature type="repeat" description="TPR" evidence="3">
    <location>
        <begin position="260"/>
        <end position="293"/>
    </location>
</feature>
<evidence type="ECO:0000259" key="6">
    <source>
        <dbReference type="PROSITE" id="PS50887"/>
    </source>
</evidence>
<dbReference type="NCBIfam" id="TIGR00254">
    <property type="entry name" value="GGDEF"/>
    <property type="match status" value="1"/>
</dbReference>
<dbReference type="Pfam" id="PF13176">
    <property type="entry name" value="TPR_7"/>
    <property type="match status" value="1"/>
</dbReference>
<keyword evidence="7" id="KW-0808">Transferase</keyword>
<dbReference type="Pfam" id="PF00990">
    <property type="entry name" value="GGDEF"/>
    <property type="match status" value="1"/>
</dbReference>
<dbReference type="PANTHER" id="PTHR45138:SF9">
    <property type="entry name" value="DIGUANYLATE CYCLASE DGCM-RELATED"/>
    <property type="match status" value="1"/>
</dbReference>
<dbReference type="CDD" id="cd01949">
    <property type="entry name" value="GGDEF"/>
    <property type="match status" value="1"/>
</dbReference>
<dbReference type="SUPFAM" id="SSF55073">
    <property type="entry name" value="Nucleotide cyclase"/>
    <property type="match status" value="1"/>
</dbReference>
<sequence>MTRQQAPGRSPRPVAAGRAASRRRETIRRIRMNALCLAACLVAVLAAPARAQHARANNEVLTLLSRAEAVQLGNPQEALSLARRAVTVADRAGAQALVRRAEAAVCEITADIDPQAALPLAEDGEQASRAVGDMRGVARFLGCQGYALERLGKSHEAALVHENAVAAAERASDKAALADALAMRGESRHYHGRYDEAIADLDRAYALNRDLGRKAGQQYALNAIANVYSDTNVAEFDKAIGYYRQLLKDNEAAGQRSEVATMLFNIATANVQKGRLDEALPDFRRAMAIDLELGNTAGVAESERSIGLVLAKQGRPEDALPLMDSAIARYRAAGSDESVARVRISRAGILQALGRPRDALADLAIAERYFHDRNNPRLLAQVYESQADLHAEAGDWRKAYDALKAYRTTQELLEARAREEQGSRLRVQFDTAKKEQENRELLIENAHRGEALRNAERMRALQRLTILLGTALVVLLAAMAILQVRRGFHLRRLAMTDELTGMPNRRSILERLEREVAALRDGRALAVVAFDVDHFKRINDVHGHHGGDRVLRSIADIIGRALPANARLGRMGGEEFLIVLPACGADAAFALAERLRALVAEARFDGFAADERVTISLGVSEGLPGDDVEALLRRADAALYRAKGDGRDRAVRS</sequence>
<feature type="transmembrane region" description="Helical" evidence="5">
    <location>
        <begin position="464"/>
        <end position="482"/>
    </location>
</feature>
<evidence type="ECO:0000256" key="4">
    <source>
        <dbReference type="SAM" id="MobiDB-lite"/>
    </source>
</evidence>
<keyword evidence="5" id="KW-0472">Membrane</keyword>
<keyword evidence="8" id="KW-1185">Reference proteome</keyword>
<evidence type="ECO:0000313" key="7">
    <source>
        <dbReference type="EMBL" id="MFD0724052.1"/>
    </source>
</evidence>
<dbReference type="InterPro" id="IPR029787">
    <property type="entry name" value="Nucleotide_cyclase"/>
</dbReference>
<dbReference type="Gene3D" id="3.30.70.270">
    <property type="match status" value="1"/>
</dbReference>
<dbReference type="PANTHER" id="PTHR45138">
    <property type="entry name" value="REGULATORY COMPONENTS OF SENSORY TRANSDUCTION SYSTEM"/>
    <property type="match status" value="1"/>
</dbReference>
<name>A0ABW2Y693_9GAMM</name>
<dbReference type="PROSITE" id="PS50005">
    <property type="entry name" value="TPR"/>
    <property type="match status" value="2"/>
</dbReference>
<feature type="region of interest" description="Disordered" evidence="4">
    <location>
        <begin position="1"/>
        <end position="22"/>
    </location>
</feature>
<dbReference type="Proteomes" id="UP001597110">
    <property type="component" value="Unassembled WGS sequence"/>
</dbReference>
<dbReference type="InterPro" id="IPR011990">
    <property type="entry name" value="TPR-like_helical_dom_sf"/>
</dbReference>
<dbReference type="InterPro" id="IPR050469">
    <property type="entry name" value="Diguanylate_Cyclase"/>
</dbReference>
<dbReference type="Pfam" id="PF13181">
    <property type="entry name" value="TPR_8"/>
    <property type="match status" value="1"/>
</dbReference>
<comment type="catalytic activity">
    <reaction evidence="2">
        <text>2 GTP = 3',3'-c-di-GMP + 2 diphosphate</text>
        <dbReference type="Rhea" id="RHEA:24898"/>
        <dbReference type="ChEBI" id="CHEBI:33019"/>
        <dbReference type="ChEBI" id="CHEBI:37565"/>
        <dbReference type="ChEBI" id="CHEBI:58805"/>
        <dbReference type="EC" id="2.7.7.65"/>
    </reaction>
</comment>
<dbReference type="InterPro" id="IPR019734">
    <property type="entry name" value="TPR_rpt"/>
</dbReference>
<dbReference type="EC" id="2.7.7.65" evidence="1"/>